<dbReference type="Gene3D" id="1.50.10.10">
    <property type="match status" value="1"/>
</dbReference>
<keyword evidence="6" id="KW-0479">Metal-binding</keyword>
<dbReference type="Proteomes" id="UP001187531">
    <property type="component" value="Unassembled WGS sequence"/>
</dbReference>
<dbReference type="InterPro" id="IPR036026">
    <property type="entry name" value="Seven-hairpin_glycosidases"/>
</dbReference>
<dbReference type="GO" id="GO:0000139">
    <property type="term" value="C:Golgi membrane"/>
    <property type="evidence" value="ECO:0007669"/>
    <property type="project" value="TreeGrafter"/>
</dbReference>
<dbReference type="PANTHER" id="PTHR11742:SF6">
    <property type="entry name" value="MANNOSYL-OLIGOSACCHARIDE ALPHA-1,2-MANNOSIDASE IA-RELATED"/>
    <property type="match status" value="1"/>
</dbReference>
<dbReference type="PRINTS" id="PR00747">
    <property type="entry name" value="GLYHDRLASE47"/>
</dbReference>
<dbReference type="PANTHER" id="PTHR11742">
    <property type="entry name" value="MANNOSYL-OLIGOSACCHARIDE ALPHA-1,2-MANNOSIDASE-RELATED"/>
    <property type="match status" value="1"/>
</dbReference>
<protein>
    <recommendedName>
        <fullName evidence="8">alpha-1,2-Mannosidase</fullName>
        <ecNumber evidence="8">3.2.1.-</ecNumber>
    </recommendedName>
</protein>
<dbReference type="GO" id="GO:0004571">
    <property type="term" value="F:mannosyl-oligosaccharide 1,2-alpha-mannosidase activity"/>
    <property type="evidence" value="ECO:0007669"/>
    <property type="project" value="InterPro"/>
</dbReference>
<dbReference type="GO" id="GO:0005975">
    <property type="term" value="P:carbohydrate metabolic process"/>
    <property type="evidence" value="ECO:0007669"/>
    <property type="project" value="InterPro"/>
</dbReference>
<dbReference type="EMBL" id="JAVRJZ010000004">
    <property type="protein sequence ID" value="KAK2723552.1"/>
    <property type="molecule type" value="Genomic_DNA"/>
</dbReference>
<evidence type="ECO:0000256" key="4">
    <source>
        <dbReference type="ARBA" id="ARBA00022801"/>
    </source>
</evidence>
<dbReference type="GO" id="GO:0005783">
    <property type="term" value="C:endoplasmic reticulum"/>
    <property type="evidence" value="ECO:0007669"/>
    <property type="project" value="TreeGrafter"/>
</dbReference>
<name>A0AA88LAT5_ARTSF</name>
<evidence type="ECO:0000256" key="8">
    <source>
        <dbReference type="RuleBase" id="RU361193"/>
    </source>
</evidence>
<dbReference type="InterPro" id="IPR001382">
    <property type="entry name" value="Glyco_hydro_47"/>
</dbReference>
<dbReference type="SUPFAM" id="SSF48225">
    <property type="entry name" value="Seven-hairpin glycosidases"/>
    <property type="match status" value="1"/>
</dbReference>
<evidence type="ECO:0000256" key="6">
    <source>
        <dbReference type="PIRSR" id="PIRSR601382-2"/>
    </source>
</evidence>
<keyword evidence="10" id="KW-1185">Reference proteome</keyword>
<dbReference type="EC" id="3.2.1.-" evidence="8"/>
<organism evidence="9 10">
    <name type="scientific">Artemia franciscana</name>
    <name type="common">Brine shrimp</name>
    <name type="synonym">Artemia sanfranciscana</name>
    <dbReference type="NCBI Taxonomy" id="6661"/>
    <lineage>
        <taxon>Eukaryota</taxon>
        <taxon>Metazoa</taxon>
        <taxon>Ecdysozoa</taxon>
        <taxon>Arthropoda</taxon>
        <taxon>Crustacea</taxon>
        <taxon>Branchiopoda</taxon>
        <taxon>Anostraca</taxon>
        <taxon>Artemiidae</taxon>
        <taxon>Artemia</taxon>
    </lineage>
</organism>
<comment type="pathway">
    <text evidence="2">Protein modification; protein glycosylation.</text>
</comment>
<evidence type="ECO:0000313" key="10">
    <source>
        <dbReference type="Proteomes" id="UP001187531"/>
    </source>
</evidence>
<reference evidence="9" key="1">
    <citation type="submission" date="2023-07" db="EMBL/GenBank/DDBJ databases">
        <title>Chromosome-level genome assembly of Artemia franciscana.</title>
        <authorList>
            <person name="Jo E."/>
        </authorList>
    </citation>
    <scope>NUCLEOTIDE SEQUENCE</scope>
    <source>
        <tissue evidence="9">Whole body</tissue>
    </source>
</reference>
<dbReference type="Pfam" id="PF01532">
    <property type="entry name" value="Glyco_hydro_47"/>
    <property type="match status" value="1"/>
</dbReference>
<gene>
    <name evidence="9" type="ORF">QYM36_002031</name>
</gene>
<comment type="similarity">
    <text evidence="3 8">Belongs to the glycosyl hydrolase 47 family.</text>
</comment>
<proteinExistence type="inferred from homology"/>
<keyword evidence="5 7" id="KW-1015">Disulfide bond</keyword>
<evidence type="ECO:0000313" key="9">
    <source>
        <dbReference type="EMBL" id="KAK2723552.1"/>
    </source>
</evidence>
<dbReference type="GO" id="GO:0005509">
    <property type="term" value="F:calcium ion binding"/>
    <property type="evidence" value="ECO:0007669"/>
    <property type="project" value="InterPro"/>
</dbReference>
<keyword evidence="8" id="KW-0326">Glycosidase</keyword>
<accession>A0AA88LAT5</accession>
<evidence type="ECO:0000256" key="3">
    <source>
        <dbReference type="ARBA" id="ARBA00007658"/>
    </source>
</evidence>
<dbReference type="InterPro" id="IPR050749">
    <property type="entry name" value="Glycosyl_Hydrolase_47"/>
</dbReference>
<keyword evidence="4 8" id="KW-0378">Hydrolase</keyword>
<dbReference type="InterPro" id="IPR012341">
    <property type="entry name" value="6hp_glycosidase-like_sf"/>
</dbReference>
<evidence type="ECO:0000256" key="1">
    <source>
        <dbReference type="ARBA" id="ARBA00001913"/>
    </source>
</evidence>
<feature type="disulfide bond" evidence="7">
    <location>
        <begin position="41"/>
        <end position="73"/>
    </location>
</feature>
<evidence type="ECO:0000256" key="7">
    <source>
        <dbReference type="PIRSR" id="PIRSR601382-3"/>
    </source>
</evidence>
<feature type="binding site" evidence="6">
    <location>
        <position position="198"/>
    </location>
    <ligand>
        <name>Ca(2+)</name>
        <dbReference type="ChEBI" id="CHEBI:29108"/>
    </ligand>
</feature>
<sequence length="222" mass="25786">MYVAAMKAIDKWMIRESRDSLLYVSDMKNQILDQKMGHLACFSGGMFALGSQNLPNSSAARHLYIGKGLTNTCHESYIRSETGIGPEYFKFSDGLEALTLESSEKYYALRPEVVESYFVLWRMTKDKKYRDWGWDVVQALEAHCRVDNGYSGINNVYDINSKKDNVHQSFFLAETLKYLYLLFSDDQLISLDQWVFNTEAHPLPIKGSNPFYFHKKRKEKLR</sequence>
<evidence type="ECO:0000256" key="2">
    <source>
        <dbReference type="ARBA" id="ARBA00004922"/>
    </source>
</evidence>
<dbReference type="AlphaFoldDB" id="A0AA88LAT5"/>
<evidence type="ECO:0000256" key="5">
    <source>
        <dbReference type="ARBA" id="ARBA00023157"/>
    </source>
</evidence>
<comment type="cofactor">
    <cofactor evidence="1 6">
        <name>Ca(2+)</name>
        <dbReference type="ChEBI" id="CHEBI:29108"/>
    </cofactor>
</comment>
<comment type="caution">
    <text evidence="9">The sequence shown here is derived from an EMBL/GenBank/DDBJ whole genome shotgun (WGS) entry which is preliminary data.</text>
</comment>
<keyword evidence="6" id="KW-0106">Calcium</keyword>